<dbReference type="Proteomes" id="UP001341840">
    <property type="component" value="Unassembled WGS sequence"/>
</dbReference>
<gene>
    <name evidence="2" type="ORF">PIB30_049576</name>
</gene>
<reference evidence="2 3" key="1">
    <citation type="journal article" date="2023" name="Plants (Basel)">
        <title>Bridging the Gap: Combining Genomics and Transcriptomics Approaches to Understand Stylosanthes scabra, an Orphan Legume from the Brazilian Caatinga.</title>
        <authorList>
            <person name="Ferreira-Neto J.R.C."/>
            <person name="da Silva M.D."/>
            <person name="Binneck E."/>
            <person name="de Melo N.F."/>
            <person name="da Silva R.H."/>
            <person name="de Melo A.L.T.M."/>
            <person name="Pandolfi V."/>
            <person name="Bustamante F.O."/>
            <person name="Brasileiro-Vidal A.C."/>
            <person name="Benko-Iseppon A.M."/>
        </authorList>
    </citation>
    <scope>NUCLEOTIDE SEQUENCE [LARGE SCALE GENOMIC DNA]</scope>
    <source>
        <tissue evidence="2">Leaves</tissue>
    </source>
</reference>
<name>A0ABU6TI69_9FABA</name>
<evidence type="ECO:0000256" key="1">
    <source>
        <dbReference type="SAM" id="MobiDB-lite"/>
    </source>
</evidence>
<protein>
    <submittedName>
        <fullName evidence="2">Uncharacterized protein</fullName>
    </submittedName>
</protein>
<sequence>MEEARGLAVNACENGEDVTSQPVAARLVDDKISPTGREIEEDFEEDGSQRSRWGSDGTRSGYQ</sequence>
<evidence type="ECO:0000313" key="2">
    <source>
        <dbReference type="EMBL" id="MED6148054.1"/>
    </source>
</evidence>
<proteinExistence type="predicted"/>
<feature type="region of interest" description="Disordered" evidence="1">
    <location>
        <begin position="31"/>
        <end position="63"/>
    </location>
</feature>
<organism evidence="2 3">
    <name type="scientific">Stylosanthes scabra</name>
    <dbReference type="NCBI Taxonomy" id="79078"/>
    <lineage>
        <taxon>Eukaryota</taxon>
        <taxon>Viridiplantae</taxon>
        <taxon>Streptophyta</taxon>
        <taxon>Embryophyta</taxon>
        <taxon>Tracheophyta</taxon>
        <taxon>Spermatophyta</taxon>
        <taxon>Magnoliopsida</taxon>
        <taxon>eudicotyledons</taxon>
        <taxon>Gunneridae</taxon>
        <taxon>Pentapetalae</taxon>
        <taxon>rosids</taxon>
        <taxon>fabids</taxon>
        <taxon>Fabales</taxon>
        <taxon>Fabaceae</taxon>
        <taxon>Papilionoideae</taxon>
        <taxon>50 kb inversion clade</taxon>
        <taxon>dalbergioids sensu lato</taxon>
        <taxon>Dalbergieae</taxon>
        <taxon>Pterocarpus clade</taxon>
        <taxon>Stylosanthes</taxon>
    </lineage>
</organism>
<comment type="caution">
    <text evidence="2">The sequence shown here is derived from an EMBL/GenBank/DDBJ whole genome shotgun (WGS) entry which is preliminary data.</text>
</comment>
<accession>A0ABU6TI69</accession>
<keyword evidence="3" id="KW-1185">Reference proteome</keyword>
<evidence type="ECO:0000313" key="3">
    <source>
        <dbReference type="Proteomes" id="UP001341840"/>
    </source>
</evidence>
<dbReference type="EMBL" id="JASCZI010090955">
    <property type="protein sequence ID" value="MED6148054.1"/>
    <property type="molecule type" value="Genomic_DNA"/>
</dbReference>